<dbReference type="Proteomes" id="UP000663880">
    <property type="component" value="Unassembled WGS sequence"/>
</dbReference>
<dbReference type="Gene3D" id="4.10.1000.30">
    <property type="match status" value="2"/>
</dbReference>
<feature type="compositionally biased region" description="Basic and acidic residues" evidence="1">
    <location>
        <begin position="157"/>
        <end position="178"/>
    </location>
</feature>
<evidence type="ECO:0000256" key="1">
    <source>
        <dbReference type="SAM" id="MobiDB-lite"/>
    </source>
</evidence>
<dbReference type="GO" id="GO:0046872">
    <property type="term" value="F:metal ion binding"/>
    <property type="evidence" value="ECO:0007669"/>
    <property type="project" value="InterPro"/>
</dbReference>
<feature type="compositionally biased region" description="Basic and acidic residues" evidence="1">
    <location>
        <begin position="279"/>
        <end position="294"/>
    </location>
</feature>
<proteinExistence type="predicted"/>
<protein>
    <recommendedName>
        <fullName evidence="2">C3H1-type domain-containing protein</fullName>
    </recommendedName>
</protein>
<organism evidence="3 4">
    <name type="scientific">Pieris macdunnoughi</name>
    <dbReference type="NCBI Taxonomy" id="345717"/>
    <lineage>
        <taxon>Eukaryota</taxon>
        <taxon>Metazoa</taxon>
        <taxon>Ecdysozoa</taxon>
        <taxon>Arthropoda</taxon>
        <taxon>Hexapoda</taxon>
        <taxon>Insecta</taxon>
        <taxon>Pterygota</taxon>
        <taxon>Neoptera</taxon>
        <taxon>Endopterygota</taxon>
        <taxon>Lepidoptera</taxon>
        <taxon>Glossata</taxon>
        <taxon>Ditrysia</taxon>
        <taxon>Papilionoidea</taxon>
        <taxon>Pieridae</taxon>
        <taxon>Pierinae</taxon>
        <taxon>Pieris</taxon>
    </lineage>
</organism>
<keyword evidence="4" id="KW-1185">Reference proteome</keyword>
<feature type="domain" description="C3H1-type" evidence="2">
    <location>
        <begin position="325"/>
        <end position="348"/>
    </location>
</feature>
<comment type="caution">
    <text evidence="3">The sequence shown here is derived from an EMBL/GenBank/DDBJ whole genome shotgun (WGS) entry which is preliminary data.</text>
</comment>
<dbReference type="Pfam" id="PF14608">
    <property type="entry name" value="zf-CCCH_2"/>
    <property type="match status" value="4"/>
</dbReference>
<evidence type="ECO:0000313" key="3">
    <source>
        <dbReference type="EMBL" id="CAF4875527.1"/>
    </source>
</evidence>
<feature type="region of interest" description="Disordered" evidence="1">
    <location>
        <begin position="194"/>
        <end position="302"/>
    </location>
</feature>
<dbReference type="EMBL" id="CAJOBZ010000025">
    <property type="protein sequence ID" value="CAF4875527.1"/>
    <property type="molecule type" value="Genomic_DNA"/>
</dbReference>
<reference evidence="3" key="1">
    <citation type="submission" date="2021-02" db="EMBL/GenBank/DDBJ databases">
        <authorList>
            <person name="Steward A R."/>
        </authorList>
    </citation>
    <scope>NUCLEOTIDE SEQUENCE</scope>
</reference>
<name>A0A821TM78_9NEOP</name>
<evidence type="ECO:0000313" key="4">
    <source>
        <dbReference type="Proteomes" id="UP000663880"/>
    </source>
</evidence>
<dbReference type="InterPro" id="IPR000571">
    <property type="entry name" value="Znf_CCCH"/>
</dbReference>
<feature type="compositionally biased region" description="Basic and acidic residues" evidence="1">
    <location>
        <begin position="194"/>
        <end position="215"/>
    </location>
</feature>
<gene>
    <name evidence="3" type="ORF">PMACD_LOCUS9137</name>
</gene>
<dbReference type="OrthoDB" id="6923083at2759"/>
<feature type="region of interest" description="Disordered" evidence="1">
    <location>
        <begin position="151"/>
        <end position="178"/>
    </location>
</feature>
<feature type="domain" description="C3H1-type" evidence="2">
    <location>
        <begin position="384"/>
        <end position="407"/>
    </location>
</feature>
<dbReference type="AlphaFoldDB" id="A0A821TM78"/>
<evidence type="ECO:0000259" key="2">
    <source>
        <dbReference type="SMART" id="SM00356"/>
    </source>
</evidence>
<dbReference type="SMART" id="SM00356">
    <property type="entry name" value="ZnF_C3H1"/>
    <property type="match status" value="2"/>
</dbReference>
<feature type="compositionally biased region" description="Basic and acidic residues" evidence="1">
    <location>
        <begin position="241"/>
        <end position="254"/>
    </location>
</feature>
<sequence>MSATELLRPLQIPPKVETEPSKVKRALVLPMRRCVDPQKIVIRVAADGRTDEAHRFVSSTRAKDEYSPIPLARGSRTRPHYSGDFCLTPSPSSATATASASRRGEIRAVVESINIHNPTVDKDKDTQFIVTMDGYHPNAFLAKKLMTEGLLDDDDGQSEKLTPETTKEKEINKKDKSEPVMALDVLKTDVEMAPIDDKVNEKKPEVDKEPKEKEGPVSSAVSQKKRLSDTSEDSGTQVIIKQEDEKAEKRKSDVEPNASLPHSGVPAVKKRRASPIVFDVDKKERDRDARRERTVSASSDGQSISLTTVSDSHKYDAVPPLSQVMRGSWCRAFPSCRFGPSCAFVHPRCKFAASCTRRGCVYAHDAPSVASHVVPVANFKSVSSSITNLCKFYPNCANPSCHFYHPKPCRFGKACANKLECNFYHTDVPGKMYSL</sequence>
<accession>A0A821TM78</accession>